<dbReference type="PANTHER" id="PTHR33406">
    <property type="entry name" value="MEMBRANE PROTEIN MJ1562-RELATED"/>
    <property type="match status" value="1"/>
</dbReference>
<evidence type="ECO:0000256" key="6">
    <source>
        <dbReference type="ARBA" id="ARBA00023136"/>
    </source>
</evidence>
<proteinExistence type="inferred from homology"/>
<dbReference type="AlphaFoldDB" id="A0A9X5CM16"/>
<feature type="transmembrane region" description="Helical" evidence="7">
    <location>
        <begin position="593"/>
        <end position="614"/>
    </location>
</feature>
<dbReference type="SUPFAM" id="SSF82866">
    <property type="entry name" value="Multidrug efflux transporter AcrB transmembrane domain"/>
    <property type="match status" value="2"/>
</dbReference>
<dbReference type="Pfam" id="PF03176">
    <property type="entry name" value="MMPL"/>
    <property type="match status" value="2"/>
</dbReference>
<dbReference type="InterPro" id="IPR000731">
    <property type="entry name" value="SSD"/>
</dbReference>
<name>A0A9X5CM16_9ACTN</name>
<dbReference type="InterPro" id="IPR050545">
    <property type="entry name" value="Mycobact_MmpL"/>
</dbReference>
<feature type="domain" description="SSD" evidence="8">
    <location>
        <begin position="193"/>
        <end position="326"/>
    </location>
</feature>
<comment type="similarity">
    <text evidence="2">Belongs to the resistance-nodulation-cell division (RND) (TC 2.A.6) family. MmpL subfamily.</text>
</comment>
<dbReference type="InterPro" id="IPR004869">
    <property type="entry name" value="MMPL_dom"/>
</dbReference>
<evidence type="ECO:0000256" key="2">
    <source>
        <dbReference type="ARBA" id="ARBA00010157"/>
    </source>
</evidence>
<reference evidence="9 10" key="1">
    <citation type="submission" date="2020-01" db="EMBL/GenBank/DDBJ databases">
        <title>Insect and environment-associated Actinomycetes.</title>
        <authorList>
            <person name="Currrie C."/>
            <person name="Chevrette M."/>
            <person name="Carlson C."/>
            <person name="Stubbendieck R."/>
            <person name="Wendt-Pienkowski E."/>
        </authorList>
    </citation>
    <scope>NUCLEOTIDE SEQUENCE [LARGE SCALE GENOMIC DNA]</scope>
    <source>
        <strain evidence="9 10">SID8189</strain>
    </source>
</reference>
<evidence type="ECO:0000256" key="4">
    <source>
        <dbReference type="ARBA" id="ARBA00022692"/>
    </source>
</evidence>
<evidence type="ECO:0000313" key="9">
    <source>
        <dbReference type="EMBL" id="NEC51000.1"/>
    </source>
</evidence>
<organism evidence="9 10">
    <name type="scientific">Actinospica acidiphila</name>
    <dbReference type="NCBI Taxonomy" id="304899"/>
    <lineage>
        <taxon>Bacteria</taxon>
        <taxon>Bacillati</taxon>
        <taxon>Actinomycetota</taxon>
        <taxon>Actinomycetes</taxon>
        <taxon>Catenulisporales</taxon>
        <taxon>Actinospicaceae</taxon>
        <taxon>Actinospica</taxon>
    </lineage>
</organism>
<dbReference type="PROSITE" id="PS50156">
    <property type="entry name" value="SSD"/>
    <property type="match status" value="1"/>
</dbReference>
<evidence type="ECO:0000313" key="10">
    <source>
        <dbReference type="Proteomes" id="UP000471745"/>
    </source>
</evidence>
<feature type="transmembrane region" description="Helical" evidence="7">
    <location>
        <begin position="522"/>
        <end position="541"/>
    </location>
</feature>
<keyword evidence="10" id="KW-1185">Reference proteome</keyword>
<feature type="transmembrane region" description="Helical" evidence="7">
    <location>
        <begin position="635"/>
        <end position="654"/>
    </location>
</feature>
<dbReference type="PANTHER" id="PTHR33406:SF11">
    <property type="entry name" value="MEMBRANE PROTEIN SCO6666-RELATED"/>
    <property type="match status" value="1"/>
</dbReference>
<keyword evidence="5 7" id="KW-1133">Transmembrane helix</keyword>
<evidence type="ECO:0000256" key="1">
    <source>
        <dbReference type="ARBA" id="ARBA00004651"/>
    </source>
</evidence>
<feature type="transmembrane region" description="Helical" evidence="7">
    <location>
        <begin position="367"/>
        <end position="388"/>
    </location>
</feature>
<keyword evidence="3" id="KW-1003">Cell membrane</keyword>
<dbReference type="EMBL" id="JAAGNA010000733">
    <property type="protein sequence ID" value="NEC51000.1"/>
    <property type="molecule type" value="Genomic_DNA"/>
</dbReference>
<dbReference type="GeneID" id="97449137"/>
<dbReference type="Gene3D" id="1.20.1640.10">
    <property type="entry name" value="Multidrug efflux transporter AcrB transmembrane domain"/>
    <property type="match status" value="2"/>
</dbReference>
<feature type="transmembrane region" description="Helical" evidence="7">
    <location>
        <begin position="275"/>
        <end position="295"/>
    </location>
</feature>
<feature type="transmembrane region" description="Helical" evidence="7">
    <location>
        <begin position="553"/>
        <end position="573"/>
    </location>
</feature>
<protein>
    <submittedName>
        <fullName evidence="9">MMPL family transporter</fullName>
    </submittedName>
</protein>
<feature type="transmembrane region" description="Helical" evidence="7">
    <location>
        <begin position="201"/>
        <end position="221"/>
    </location>
</feature>
<dbReference type="GO" id="GO:0005886">
    <property type="term" value="C:plasma membrane"/>
    <property type="evidence" value="ECO:0007669"/>
    <property type="project" value="UniProtKB-SubCell"/>
</dbReference>
<feature type="transmembrane region" description="Helical" evidence="7">
    <location>
        <begin position="227"/>
        <end position="248"/>
    </location>
</feature>
<accession>A0A9X5CM16</accession>
<evidence type="ECO:0000256" key="5">
    <source>
        <dbReference type="ARBA" id="ARBA00022989"/>
    </source>
</evidence>
<evidence type="ECO:0000259" key="8">
    <source>
        <dbReference type="PROSITE" id="PS50156"/>
    </source>
</evidence>
<dbReference type="Proteomes" id="UP000471745">
    <property type="component" value="Unassembled WGS sequence"/>
</dbReference>
<comment type="caution">
    <text evidence="9">The sequence shown here is derived from an EMBL/GenBank/DDBJ whole genome shotgun (WGS) entry which is preliminary data.</text>
</comment>
<keyword evidence="4 7" id="KW-0812">Transmembrane</keyword>
<feature type="transmembrane region" description="Helical" evidence="7">
    <location>
        <begin position="301"/>
        <end position="329"/>
    </location>
</feature>
<evidence type="ECO:0000256" key="3">
    <source>
        <dbReference type="ARBA" id="ARBA00022475"/>
    </source>
</evidence>
<dbReference type="RefSeq" id="WP_163089894.1">
    <property type="nucleotide sequence ID" value="NZ_JAAGNA010000733.1"/>
</dbReference>
<sequence length="748" mass="78471">MAALARWCVQRRLFTVLLWLLALVGIAAGAFVAGSAYSNDYKVPGTESGRATELLKEGFPSLGGDSDSVVWHTSSGTVRDSGVEQTMTRTLDRLEELPGVASVSGPYDDGGAGRVSADGRTAYATVTFEHSGKDITSGEAEAVVKTAKAAETDGLDVELGGSAVELSEPSGGHTAEIVGVAVAAVVLFLAFGSLAASLLPIATALVSVGTAYAGIVLLGHVMTVADFAPMLGLLIGLGVGIDYALFIVTRHRRGLKRGLSVTEAATNAVATTGRAVVFAGATVCIALLGMLILRLNFLNGVAVAASLTVVLTVAASVTLLPALLSLIGTRALSRRERRRLAEHGPEPEMPTGFAARWSAFVERHPKLLGAVAVVVMAVLALPTFSLHLGTSDQGNDPKTSTTRQAYDLIADGFGPGVNGPLTLVTEVDDAQDRLALDNLGSTLRTTEDVASVSPVTFNQGGDTAFLTVVPESSPQSKQTSDLVDRLREDVLPRAESGTSLDVHVGGVTAGYDDFASVIVEKLPLFVGVVIGLGCLLLLLAFRSIGIPLKAAAMNVAAVAGAFGVVVMIFQWGWGSDLLGLGRAGPIEPFLPVIMVSVLFGLSMDYQVFLVSRMYEEWLETGDNRRAVRVGLAETSRVINSAAVIMISVFLAFVLSGDRVIAMFGIALAAAVALDAFVLRTLLVPALMHLLGGANWWLPKWLDRILPRISIEPPECRAAHERLAAVTDAEVADVLAEEERQRDVRDTTG</sequence>
<comment type="subcellular location">
    <subcellularLocation>
        <location evidence="1">Cell membrane</location>
        <topology evidence="1">Multi-pass membrane protein</topology>
    </subcellularLocation>
</comment>
<gene>
    <name evidence="9" type="ORF">G3I18_20900</name>
</gene>
<keyword evidence="6 7" id="KW-0472">Membrane</keyword>
<feature type="transmembrane region" description="Helical" evidence="7">
    <location>
        <begin position="177"/>
        <end position="194"/>
    </location>
</feature>
<evidence type="ECO:0000256" key="7">
    <source>
        <dbReference type="SAM" id="Phobius"/>
    </source>
</evidence>